<dbReference type="Gene3D" id="3.10.450.50">
    <property type="match status" value="1"/>
</dbReference>
<keyword evidence="3" id="KW-1185">Reference proteome</keyword>
<sequence>MTQTISRADALSFLEQFRSSWETGDWTSFSVSLSASALLRSSHKGMHKGAEALILAFREDLASEQHLNLVTSNYYAADNGQGMVMVSAYLYGEVAPDKKYHPAALFGAVVRLTITCVNSLWQVSEILVNISWSEGDSNALAGWTLPAGQQGWRPGDAPPILVSELDSPWACIPDNKMISTVEEQIEESYSRYSWGIDQNDFGQFRTCYTDDARGEFPPLGPLSGHHSIVGSLKEFRRHWPWMQHYGVPLKITLNPDGETAEMWTGRLIPGHIKNDQGEWMYGAHYRIELRKERGLWRFSWSEYVPGWFSERNPPFQKA</sequence>
<gene>
    <name evidence="2" type="ORF">WH298_01365</name>
</gene>
<name>A0ABU8PMA5_9GAMM</name>
<protein>
    <submittedName>
        <fullName evidence="2">Nuclear transport factor 2 family protein</fullName>
    </submittedName>
</protein>
<comment type="caution">
    <text evidence="2">The sequence shown here is derived from an EMBL/GenBank/DDBJ whole genome shotgun (WGS) entry which is preliminary data.</text>
</comment>
<evidence type="ECO:0000313" key="3">
    <source>
        <dbReference type="Proteomes" id="UP001362100"/>
    </source>
</evidence>
<feature type="domain" description="SnoaL-like" evidence="1">
    <location>
        <begin position="182"/>
        <end position="299"/>
    </location>
</feature>
<dbReference type="Pfam" id="PF13577">
    <property type="entry name" value="SnoaL_4"/>
    <property type="match status" value="1"/>
</dbReference>
<dbReference type="EMBL" id="JBBGZW010000001">
    <property type="protein sequence ID" value="MEJ5043874.1"/>
    <property type="molecule type" value="Genomic_DNA"/>
</dbReference>
<accession>A0ABU8PMA5</accession>
<dbReference type="RefSeq" id="WP_180822015.1">
    <property type="nucleotide sequence ID" value="NZ_JACAWY010000001.1"/>
</dbReference>
<dbReference type="SUPFAM" id="SSF54427">
    <property type="entry name" value="NTF2-like"/>
    <property type="match status" value="1"/>
</dbReference>
<proteinExistence type="predicted"/>
<reference evidence="2 3" key="1">
    <citation type="submission" date="2023-12" db="EMBL/GenBank/DDBJ databases">
        <title>Gut-associated functions are favored during microbiome assembly across C. elegans life.</title>
        <authorList>
            <person name="Zimmermann J."/>
        </authorList>
    </citation>
    <scope>NUCLEOTIDE SEQUENCE [LARGE SCALE GENOMIC DNA]</scope>
    <source>
        <strain evidence="2 3">BIGb0393</strain>
    </source>
</reference>
<evidence type="ECO:0000259" key="1">
    <source>
        <dbReference type="Pfam" id="PF13577"/>
    </source>
</evidence>
<dbReference type="InterPro" id="IPR032710">
    <property type="entry name" value="NTF2-like_dom_sf"/>
</dbReference>
<dbReference type="InterPro" id="IPR037401">
    <property type="entry name" value="SnoaL-like"/>
</dbReference>
<evidence type="ECO:0000313" key="2">
    <source>
        <dbReference type="EMBL" id="MEJ5043874.1"/>
    </source>
</evidence>
<dbReference type="Proteomes" id="UP001362100">
    <property type="component" value="Unassembled WGS sequence"/>
</dbReference>
<organism evidence="2 3">
    <name type="scientific">Pantoea nemavictus</name>
    <dbReference type="NCBI Taxonomy" id="2726955"/>
    <lineage>
        <taxon>Bacteria</taxon>
        <taxon>Pseudomonadati</taxon>
        <taxon>Pseudomonadota</taxon>
        <taxon>Gammaproteobacteria</taxon>
        <taxon>Enterobacterales</taxon>
        <taxon>Erwiniaceae</taxon>
        <taxon>Pantoea</taxon>
    </lineage>
</organism>